<keyword evidence="3" id="KW-1185">Reference proteome</keyword>
<accession>A0A9W9YRZ6</accession>
<evidence type="ECO:0000259" key="1">
    <source>
        <dbReference type="PROSITE" id="PS50181"/>
    </source>
</evidence>
<comment type="caution">
    <text evidence="2">The sequence shown here is derived from an EMBL/GenBank/DDBJ whole genome shotgun (WGS) entry which is preliminary data.</text>
</comment>
<reference evidence="2" key="1">
    <citation type="submission" date="2023-01" db="EMBL/GenBank/DDBJ databases">
        <title>Genome assembly of the deep-sea coral Lophelia pertusa.</title>
        <authorList>
            <person name="Herrera S."/>
            <person name="Cordes E."/>
        </authorList>
    </citation>
    <scope>NUCLEOTIDE SEQUENCE</scope>
    <source>
        <strain evidence="2">USNM1676648</strain>
        <tissue evidence="2">Polyp</tissue>
    </source>
</reference>
<dbReference type="InterPro" id="IPR001810">
    <property type="entry name" value="F-box_dom"/>
</dbReference>
<dbReference type="EMBL" id="MU827309">
    <property type="protein sequence ID" value="KAJ7360469.1"/>
    <property type="molecule type" value="Genomic_DNA"/>
</dbReference>
<dbReference type="SUPFAM" id="SSF49899">
    <property type="entry name" value="Concanavalin A-like lectins/glucanases"/>
    <property type="match status" value="1"/>
</dbReference>
<dbReference type="Pfam" id="PF12937">
    <property type="entry name" value="F-box-like"/>
    <property type="match status" value="1"/>
</dbReference>
<dbReference type="SMART" id="SM00256">
    <property type="entry name" value="FBOX"/>
    <property type="match status" value="1"/>
</dbReference>
<dbReference type="Gene3D" id="1.20.1280.50">
    <property type="match status" value="1"/>
</dbReference>
<dbReference type="Pfam" id="PF13385">
    <property type="entry name" value="Laminin_G_3"/>
    <property type="match status" value="1"/>
</dbReference>
<evidence type="ECO:0000313" key="3">
    <source>
        <dbReference type="Proteomes" id="UP001163046"/>
    </source>
</evidence>
<protein>
    <recommendedName>
        <fullName evidence="1">F-box domain-containing protein</fullName>
    </recommendedName>
</protein>
<name>A0A9W9YRZ6_9CNID</name>
<dbReference type="Gene3D" id="2.60.120.200">
    <property type="match status" value="1"/>
</dbReference>
<dbReference type="Proteomes" id="UP001163046">
    <property type="component" value="Unassembled WGS sequence"/>
</dbReference>
<dbReference type="PROSITE" id="PS50181">
    <property type="entry name" value="FBOX"/>
    <property type="match status" value="1"/>
</dbReference>
<dbReference type="InterPro" id="IPR036047">
    <property type="entry name" value="F-box-like_dom_sf"/>
</dbReference>
<organism evidence="2 3">
    <name type="scientific">Desmophyllum pertusum</name>
    <dbReference type="NCBI Taxonomy" id="174260"/>
    <lineage>
        <taxon>Eukaryota</taxon>
        <taxon>Metazoa</taxon>
        <taxon>Cnidaria</taxon>
        <taxon>Anthozoa</taxon>
        <taxon>Hexacorallia</taxon>
        <taxon>Scleractinia</taxon>
        <taxon>Caryophylliina</taxon>
        <taxon>Caryophylliidae</taxon>
        <taxon>Desmophyllum</taxon>
    </lineage>
</organism>
<dbReference type="OrthoDB" id="3219396at2759"/>
<proteinExistence type="predicted"/>
<feature type="domain" description="F-box" evidence="1">
    <location>
        <begin position="19"/>
        <end position="66"/>
    </location>
</feature>
<dbReference type="SUPFAM" id="SSF81383">
    <property type="entry name" value="F-box domain"/>
    <property type="match status" value="1"/>
</dbReference>
<evidence type="ECO:0000313" key="2">
    <source>
        <dbReference type="EMBL" id="KAJ7360469.1"/>
    </source>
</evidence>
<dbReference type="AlphaFoldDB" id="A0A9W9YRZ6"/>
<gene>
    <name evidence="2" type="ORF">OS493_015570</name>
</gene>
<dbReference type="InterPro" id="IPR013320">
    <property type="entry name" value="ConA-like_dom_sf"/>
</dbReference>
<sequence length="384" mass="43872">MCDYIKSRQHKHKMAENEEKETCNLPEEIWFHTIAYLTSIQDILNLGCTCRRLNEITNQNAIWRRRFKGDNSHLLHLVPQTSAFDRVIASNGESENFDVEAGVWKKLYLKASHALSFRNRHFNGVSSVAGERLCAEFVANPSAARNVRLNGVRFDDRAPGKQSVEIWVKLNKKKPDGVIIGCQSESVSSSRWPKFHWQILHVGPDGCIRGSLEPYKFMKGPCINDGQWHHIVLTASSDWQCMYVDGRVVCSINFGIGHELHRYYMKHSQIGNGVISYGACTPWGEDAMPRGYCGWYPYHGLVREVRIWSCQLSGAAVRQNMHLQRIDLVQQTSNELCALIGYWPMNRLMSGLWPWQGSLVSCTSHLEEHKQNSVHLRIVCTSLT</sequence>